<dbReference type="EMBL" id="NKCI01000255">
    <property type="protein sequence ID" value="RSL45732.1"/>
    <property type="molecule type" value="Genomic_DNA"/>
</dbReference>
<accession>A0A428NY94</accession>
<evidence type="ECO:0000313" key="3">
    <source>
        <dbReference type="Proteomes" id="UP000288168"/>
    </source>
</evidence>
<keyword evidence="1" id="KW-1133">Transmembrane helix</keyword>
<dbReference type="Proteomes" id="UP000288168">
    <property type="component" value="Unassembled WGS sequence"/>
</dbReference>
<evidence type="ECO:0000256" key="1">
    <source>
        <dbReference type="SAM" id="Phobius"/>
    </source>
</evidence>
<keyword evidence="1" id="KW-0472">Membrane</keyword>
<protein>
    <submittedName>
        <fullName evidence="2">Uncharacterized protein</fullName>
    </submittedName>
</protein>
<evidence type="ECO:0000313" key="2">
    <source>
        <dbReference type="EMBL" id="RSL45732.1"/>
    </source>
</evidence>
<reference evidence="2 3" key="1">
    <citation type="submission" date="2017-06" db="EMBL/GenBank/DDBJ databases">
        <title>Comparative genomic analysis of Ambrosia Fusariam Clade fungi.</title>
        <authorList>
            <person name="Stajich J.E."/>
            <person name="Carrillo J."/>
            <person name="Kijimoto T."/>
            <person name="Eskalen A."/>
            <person name="O'Donnell K."/>
            <person name="Kasson M."/>
        </authorList>
    </citation>
    <scope>NUCLEOTIDE SEQUENCE [LARGE SCALE GENOMIC DNA]</scope>
    <source>
        <strain evidence="2 3">NRRL62584</strain>
    </source>
</reference>
<feature type="transmembrane region" description="Helical" evidence="1">
    <location>
        <begin position="27"/>
        <end position="47"/>
    </location>
</feature>
<organism evidence="2 3">
    <name type="scientific">Fusarium duplospermum</name>
    <dbReference type="NCBI Taxonomy" id="1325734"/>
    <lineage>
        <taxon>Eukaryota</taxon>
        <taxon>Fungi</taxon>
        <taxon>Dikarya</taxon>
        <taxon>Ascomycota</taxon>
        <taxon>Pezizomycotina</taxon>
        <taxon>Sordariomycetes</taxon>
        <taxon>Hypocreomycetidae</taxon>
        <taxon>Hypocreales</taxon>
        <taxon>Nectriaceae</taxon>
        <taxon>Fusarium</taxon>
        <taxon>Fusarium solani species complex</taxon>
    </lineage>
</organism>
<proteinExistence type="predicted"/>
<name>A0A428NY94_9HYPO</name>
<sequence length="137" mass="15011">MGDSSPHPINVEVRQGSHDGLEPDERVWLRLVVSLSAFCFLSSWNWLGSMDFNTYLPMVRGLEPNFAAGDSCLPCANSIYPSSLQTDVQDSRIDIFPEINTNNRSAHSILAPGANARSITEKGDSGIELDVVIIALY</sequence>
<gene>
    <name evidence="2" type="ORF">CEP54_014158</name>
</gene>
<keyword evidence="1" id="KW-0812">Transmembrane</keyword>
<keyword evidence="3" id="KW-1185">Reference proteome</keyword>
<dbReference type="AlphaFoldDB" id="A0A428NY94"/>
<comment type="caution">
    <text evidence="2">The sequence shown here is derived from an EMBL/GenBank/DDBJ whole genome shotgun (WGS) entry which is preliminary data.</text>
</comment>